<protein>
    <recommendedName>
        <fullName evidence="12">Mitochondrial import inner membrane translocase subunit</fullName>
    </recommendedName>
</protein>
<keyword evidence="5 12" id="KW-0472">Membrane</keyword>
<name>A0A9W8CM52_9FUNG</name>
<dbReference type="EMBL" id="JANBOH010000034">
    <property type="protein sequence ID" value="KAJ1647266.1"/>
    <property type="molecule type" value="Genomic_DNA"/>
</dbReference>
<feature type="domain" description="Tim10-like" evidence="13">
    <location>
        <begin position="21"/>
        <end position="82"/>
    </location>
</feature>
<evidence type="ECO:0000256" key="6">
    <source>
        <dbReference type="ARBA" id="ARBA00022833"/>
    </source>
</evidence>
<evidence type="ECO:0000313" key="14">
    <source>
        <dbReference type="EMBL" id="KAJ1647266.1"/>
    </source>
</evidence>
<organism evidence="14 15">
    <name type="scientific">Coemansia asiatica</name>
    <dbReference type="NCBI Taxonomy" id="1052880"/>
    <lineage>
        <taxon>Eukaryota</taxon>
        <taxon>Fungi</taxon>
        <taxon>Fungi incertae sedis</taxon>
        <taxon>Zoopagomycota</taxon>
        <taxon>Kickxellomycotina</taxon>
        <taxon>Kickxellomycetes</taxon>
        <taxon>Kickxellales</taxon>
        <taxon>Kickxellaceae</taxon>
        <taxon>Coemansia</taxon>
    </lineage>
</organism>
<evidence type="ECO:0000256" key="8">
    <source>
        <dbReference type="ARBA" id="ARBA00023010"/>
    </source>
</evidence>
<keyword evidence="10 12" id="KW-1015">Disulfide bond</keyword>
<comment type="caution">
    <text evidence="14">The sequence shown here is derived from an EMBL/GenBank/DDBJ whole genome shotgun (WGS) entry which is preliminary data.</text>
</comment>
<dbReference type="FunFam" id="1.10.287.810:FF:000001">
    <property type="entry name" value="mitochondrial import inner membrane translocase subunit TIM13"/>
    <property type="match status" value="1"/>
</dbReference>
<keyword evidence="5 12" id="KW-0999">Mitochondrion inner membrane</keyword>
<gene>
    <name evidence="14" type="primary">TIM13</name>
    <name evidence="14" type="ORF">LPJ64_001312</name>
</gene>
<evidence type="ECO:0000256" key="4">
    <source>
        <dbReference type="ARBA" id="ARBA00022723"/>
    </source>
</evidence>
<evidence type="ECO:0000313" key="15">
    <source>
        <dbReference type="Proteomes" id="UP001145021"/>
    </source>
</evidence>
<evidence type="ECO:0000256" key="1">
    <source>
        <dbReference type="ARBA" id="ARBA00004137"/>
    </source>
</evidence>
<proteinExistence type="inferred from homology"/>
<sequence length="91" mass="9997">MSSSASGLNLSSANKDEVKQRVRKEMAMANAQELVNNINKNCYQMCLSKNPGTSISSSDETCLARCMDKFLASWDVVSRAYVSRVQQEGSP</sequence>
<keyword evidence="3 12" id="KW-0813">Transport</keyword>
<evidence type="ECO:0000256" key="10">
    <source>
        <dbReference type="ARBA" id="ARBA00023157"/>
    </source>
</evidence>
<evidence type="ECO:0000259" key="13">
    <source>
        <dbReference type="Pfam" id="PF02953"/>
    </source>
</evidence>
<comment type="subunit">
    <text evidence="12">Heterohexamer.</text>
</comment>
<keyword evidence="15" id="KW-1185">Reference proteome</keyword>
<dbReference type="GO" id="GO:0045039">
    <property type="term" value="P:protein insertion into mitochondrial inner membrane"/>
    <property type="evidence" value="ECO:0007669"/>
    <property type="project" value="UniProtKB-ARBA"/>
</dbReference>
<evidence type="ECO:0000256" key="5">
    <source>
        <dbReference type="ARBA" id="ARBA00022792"/>
    </source>
</evidence>
<keyword evidence="9 12" id="KW-0496">Mitochondrion</keyword>
<keyword evidence="7 12" id="KW-0653">Protein transport</keyword>
<keyword evidence="11 12" id="KW-0143">Chaperone</keyword>
<dbReference type="SUPFAM" id="SSF144122">
    <property type="entry name" value="Tim10-like"/>
    <property type="match status" value="1"/>
</dbReference>
<dbReference type="GO" id="GO:0015031">
    <property type="term" value="P:protein transport"/>
    <property type="evidence" value="ECO:0007669"/>
    <property type="project" value="UniProtKB-KW"/>
</dbReference>
<evidence type="ECO:0000256" key="2">
    <source>
        <dbReference type="ARBA" id="ARBA00006720"/>
    </source>
</evidence>
<evidence type="ECO:0000256" key="7">
    <source>
        <dbReference type="ARBA" id="ARBA00022927"/>
    </source>
</evidence>
<dbReference type="InterPro" id="IPR004217">
    <property type="entry name" value="Tim10-like"/>
</dbReference>
<dbReference type="GO" id="GO:0042719">
    <property type="term" value="C:mitochondrial intermembrane space chaperone complex"/>
    <property type="evidence" value="ECO:0007669"/>
    <property type="project" value="UniProtKB-ARBA"/>
</dbReference>
<evidence type="ECO:0000256" key="3">
    <source>
        <dbReference type="ARBA" id="ARBA00022448"/>
    </source>
</evidence>
<evidence type="ECO:0000256" key="11">
    <source>
        <dbReference type="ARBA" id="ARBA00023186"/>
    </source>
</evidence>
<keyword evidence="6" id="KW-0862">Zinc</keyword>
<dbReference type="Gene3D" id="1.10.287.810">
    <property type="entry name" value="Mitochondrial import inner membrane translocase subunit tim13 like domains"/>
    <property type="match status" value="1"/>
</dbReference>
<evidence type="ECO:0000256" key="12">
    <source>
        <dbReference type="RuleBase" id="RU367043"/>
    </source>
</evidence>
<comment type="function">
    <text evidence="12">Mitochondrial intermembrane chaperone that participates in the import and insertion of some multi-pass transmembrane proteins into the mitochondrial inner membrane. Also required for the transfer of beta-barrel precursors from the TOM complex to the sorting and assembly machinery (SAM complex) of the outer membrane. Acts as a chaperone-like protein that protects the hydrophobic precursors from aggregation and guide them through the mitochondrial intermembrane space.</text>
</comment>
<dbReference type="InterPro" id="IPR035427">
    <property type="entry name" value="Tim10-like_dom_sf"/>
</dbReference>
<accession>A0A9W8CM52</accession>
<comment type="subcellular location">
    <subcellularLocation>
        <location evidence="1 12">Mitochondrion inner membrane</location>
        <topology evidence="1 12">Peripheral membrane protein</topology>
        <orientation evidence="1 12">Intermembrane side</orientation>
    </subcellularLocation>
</comment>
<reference evidence="14" key="1">
    <citation type="submission" date="2022-07" db="EMBL/GenBank/DDBJ databases">
        <title>Phylogenomic reconstructions and comparative analyses of Kickxellomycotina fungi.</title>
        <authorList>
            <person name="Reynolds N.K."/>
            <person name="Stajich J.E."/>
            <person name="Barry K."/>
            <person name="Grigoriev I.V."/>
            <person name="Crous P."/>
            <person name="Smith M.E."/>
        </authorList>
    </citation>
    <scope>NUCLEOTIDE SEQUENCE</scope>
    <source>
        <strain evidence="14">NBRC 105413</strain>
    </source>
</reference>
<dbReference type="Proteomes" id="UP001145021">
    <property type="component" value="Unassembled WGS sequence"/>
</dbReference>
<comment type="domain">
    <text evidence="12">The twin CX3C motif contains 4 conserved Cys residues that form 2 disulfide bonds in the mitochondrial intermembrane space.</text>
</comment>
<evidence type="ECO:0000256" key="9">
    <source>
        <dbReference type="ARBA" id="ARBA00023128"/>
    </source>
</evidence>
<keyword evidence="4" id="KW-0479">Metal-binding</keyword>
<dbReference type="Pfam" id="PF02953">
    <property type="entry name" value="zf-Tim10_DDP"/>
    <property type="match status" value="1"/>
</dbReference>
<dbReference type="GO" id="GO:0005743">
    <property type="term" value="C:mitochondrial inner membrane"/>
    <property type="evidence" value="ECO:0007669"/>
    <property type="project" value="UniProtKB-SubCell"/>
</dbReference>
<dbReference type="AlphaFoldDB" id="A0A9W8CM52"/>
<comment type="similarity">
    <text evidence="2 12">Belongs to the small Tim family.</text>
</comment>
<keyword evidence="8 12" id="KW-0811">Translocation</keyword>
<dbReference type="GO" id="GO:0046872">
    <property type="term" value="F:metal ion binding"/>
    <property type="evidence" value="ECO:0007669"/>
    <property type="project" value="UniProtKB-KW"/>
</dbReference>